<feature type="region of interest" description="Disordered" evidence="13">
    <location>
        <begin position="654"/>
        <end position="820"/>
    </location>
</feature>
<feature type="compositionally biased region" description="Acidic residues" evidence="13">
    <location>
        <begin position="1698"/>
        <end position="1729"/>
    </location>
</feature>
<evidence type="ECO:0000256" key="1">
    <source>
        <dbReference type="ARBA" id="ARBA00004123"/>
    </source>
</evidence>
<dbReference type="SMART" id="SM00490">
    <property type="entry name" value="HELICc"/>
    <property type="match status" value="1"/>
</dbReference>
<feature type="domain" description="Helicase ATP-binding" evidence="14">
    <location>
        <begin position="992"/>
        <end position="1169"/>
    </location>
</feature>
<evidence type="ECO:0000256" key="12">
    <source>
        <dbReference type="ARBA" id="ARBA00049360"/>
    </source>
</evidence>
<dbReference type="GO" id="GO:0000724">
    <property type="term" value="P:double-strand break repair via homologous recombination"/>
    <property type="evidence" value="ECO:0007669"/>
    <property type="project" value="TreeGrafter"/>
</dbReference>
<keyword evidence="8" id="KW-0413">Isomerase</keyword>
<dbReference type="EC" id="5.6.2.4" evidence="11"/>
<feature type="compositionally biased region" description="Low complexity" evidence="13">
    <location>
        <begin position="762"/>
        <end position="771"/>
    </location>
</feature>
<feature type="compositionally biased region" description="Low complexity" evidence="13">
    <location>
        <begin position="704"/>
        <end position="731"/>
    </location>
</feature>
<feature type="compositionally biased region" description="Basic and acidic residues" evidence="13">
    <location>
        <begin position="129"/>
        <end position="140"/>
    </location>
</feature>
<dbReference type="PROSITE" id="PS51194">
    <property type="entry name" value="HELICASE_CTER"/>
    <property type="match status" value="1"/>
</dbReference>
<feature type="compositionally biased region" description="Polar residues" evidence="13">
    <location>
        <begin position="97"/>
        <end position="106"/>
    </location>
</feature>
<dbReference type="GO" id="GO:0005634">
    <property type="term" value="C:nucleus"/>
    <property type="evidence" value="ECO:0007669"/>
    <property type="project" value="UniProtKB-SubCell"/>
</dbReference>
<evidence type="ECO:0000256" key="9">
    <source>
        <dbReference type="ARBA" id="ARBA00023242"/>
    </source>
</evidence>
<dbReference type="GO" id="GO:0016787">
    <property type="term" value="F:hydrolase activity"/>
    <property type="evidence" value="ECO:0007669"/>
    <property type="project" value="UniProtKB-KW"/>
</dbReference>
<keyword evidence="9" id="KW-0539">Nucleus</keyword>
<sequence length="1953" mass="214572">MSANCFEENPFLEDDNPFLSGPSKPASSNPSTSRTRSSASTTIEDDNPFASKPSTSQKHAHVSEYQKPALGSAHYSDPFSEQATTSTFQPKHAYAPTASSLLSPGSSREPDTQQSCKSEQSSHKSRSSKSTELDYRNVGPDDLKLARRELKAWEANFKAAHQRDATQDDIAQDATMVKKYRAYSKLKKALAAKTSQDHSKAAASSETKGKETATISSRSRNKESKVDIMKTPTKPSRTYDVLGMRTPSKKHNPTVEYVSPRNIAGFMSPGRGSKTSEGQLQYASGSPYTTPKSQRTKNILFSPSRSTRRRSLAGSPGFRSPGSLFTIREQIREAKGESSNAVPTTPTHRNKDISSENPFMAGSHTSTRRAHTPTPKRISTAHTLDVFLSPARPRTSPLFGGMNVRRPKRAPKVSAPVKEDLEPQTESNNTLDREFTSTPQESPFSPPSVYPKSPLLSTPQKSGAAKAARSLFRRSSIPHTSLSSPYRSLNLGESFARAGSEDAGVPSPHAADVHEALDSMSISDVDEIRSPSTGRITHGFDAEDRDLEAYRSMQASPAFSRRFSQGFMSPTATRSPSQMSLPRTPSQQPSLTFSQPTPGSITPDAGLWVVPPGFHSHHQRRRQVRSSLFMPSQEEFAQFELEFNLRDNERQMSDVRYGNSNDAPKSKVPAVSVPEHSTDGNDGWEEQDGQVAVAPSEKAEAEAAKAAAAKASTRSRKTATAVPKAAKASKAAKAKAEDPASETVESNVVTSKDTPAAESAPTKTDTPTLSTTKKEKEQEQDQEQPFGWANSNKPMVKSDRRIPGVGQGRAGARKPSKFGAPASEGNFVAYNLQRGTGGKRGGFRGKSRFGGSKFGGFGGAAAGGPGTGRTLFDADSWRSEYDKDFDDNTLIMSLAGGDLEIEDEDDDMPWYGNVNDITDPYVVTISPRYLKARVGEEHDPEEYVKELELQNRSEVDGDLETDNSQGFRVNLEYILKRVWGYPSFRDGQLDSIKRTLRHESSLLVLPTGSGKSLSYQLPAYILSKLGIPTLTLVISPMISLMYDQVKCLPPGLIGACWTSVEQTTAQFKDFMEKLTANTIKILFISPEKLQSQSFLSLVRTKKIPPIPFVCVDEVHCLSEWSHNFRPAYLLLNHVLISDLKSPCVVGLTGTATEGTKDSICAMLNIDRSAGVLSGPVIRDNLAMTVSVEADREPALLNLLQSPRFAAMDAILIYVMRQAQADALAAFLRVRNFSAESYHAGKSSQDRQRIQHRFMNDSGPKAGAGASSQGGAPGGIRILVATIAFGLGLNKSNIRSVIHYCLPKSLENYIQEIGRSGRDGEKSYCHMFLNQDDYMRLRSLAYADGMDWGTVLRLIKKLFSRRDILDSMSLGAAGTAKRRRDLSGDADEIGADLDGDQDVAKKRKQNNQRALSVKGGKGESKVQSLVHSTAGILVIPPPSGLQSCPMSTSGKRVVVVREELVEEEYDIKKEVLATLLSYVELDDSHPIKVIGSISAKCTVKFLLEAEALSERADQVSLVDLILKHGVMTGHNVNGSSSFSYGRGRKGSSKSGLGGSSLSMAYCCDTVSLCQQSGLSFTELTQELQQWKRKKWALYEMTDPGLCVEILSEPADCMKEVRRRERGAMDVDMSEEEEETEEAYEKDHDDFIMMLADRLHRKLCAVERVGVAKVDRVYELFQSVATETWQQQEVFKPRLLGSGDDGDDDEEDEKDAGSGEDDGESGAESSEYEDDADLEYIEMRMKAKAAAKRRKSLAKTAGFGGSGSFKVTQAELVLREGIQEYFAKRSGEGIGGLHAEDELFSKAIGAPAAADEDDTSVSEPPGQPKTPKAVMRMDKTIRLYDYENELVTNMQRKWRSAVEVDLKVFLNQQWQQQQQSSLSAGGDVGLTTGSKVVDSPRVVCRIFHGISSPCFPIMEWRNHRYWGKYMHFDFAQMMQMAARITKEQRVQRLQHLQQR</sequence>
<keyword evidence="17" id="KW-1185">Reference proteome</keyword>
<accession>A0A197JRF8</accession>
<evidence type="ECO:0000256" key="3">
    <source>
        <dbReference type="ARBA" id="ARBA00022741"/>
    </source>
</evidence>
<dbReference type="PANTHER" id="PTHR13710">
    <property type="entry name" value="DNA HELICASE RECQ FAMILY MEMBER"/>
    <property type="match status" value="1"/>
</dbReference>
<feature type="region of interest" description="Disordered" evidence="13">
    <location>
        <begin position="1689"/>
        <end position="1729"/>
    </location>
</feature>
<feature type="region of interest" description="Disordered" evidence="13">
    <location>
        <begin position="1805"/>
        <end position="1826"/>
    </location>
</feature>
<dbReference type="EMBL" id="KV442053">
    <property type="protein sequence ID" value="OAQ27867.1"/>
    <property type="molecule type" value="Genomic_DNA"/>
</dbReference>
<dbReference type="InterPro" id="IPR011545">
    <property type="entry name" value="DEAD/DEAH_box_helicase_dom"/>
</dbReference>
<proteinExistence type="inferred from homology"/>
<feature type="region of interest" description="Disordered" evidence="13">
    <location>
        <begin position="397"/>
        <end position="470"/>
    </location>
</feature>
<keyword evidence="4" id="KW-0378">Hydrolase</keyword>
<dbReference type="GO" id="GO:0043138">
    <property type="term" value="F:3'-5' DNA helicase activity"/>
    <property type="evidence" value="ECO:0007669"/>
    <property type="project" value="UniProtKB-EC"/>
</dbReference>
<dbReference type="PANTHER" id="PTHR13710:SF108">
    <property type="entry name" value="ATP-DEPENDENT DNA HELICASE Q4"/>
    <property type="match status" value="1"/>
</dbReference>
<evidence type="ECO:0000259" key="15">
    <source>
        <dbReference type="PROSITE" id="PS51194"/>
    </source>
</evidence>
<comment type="catalytic activity">
    <reaction evidence="10">
        <text>Couples ATP hydrolysis with the unwinding of duplex DNA by translocating in the 3'-5' direction.</text>
        <dbReference type="EC" id="5.6.2.4"/>
    </reaction>
</comment>
<dbReference type="GO" id="GO:0003677">
    <property type="term" value="F:DNA binding"/>
    <property type="evidence" value="ECO:0007669"/>
    <property type="project" value="UniProtKB-KW"/>
</dbReference>
<dbReference type="GO" id="GO:0005694">
    <property type="term" value="C:chromosome"/>
    <property type="evidence" value="ECO:0007669"/>
    <property type="project" value="TreeGrafter"/>
</dbReference>
<evidence type="ECO:0000256" key="6">
    <source>
        <dbReference type="ARBA" id="ARBA00022840"/>
    </source>
</evidence>
<dbReference type="Gene3D" id="1.10.10.1460">
    <property type="match status" value="1"/>
</dbReference>
<dbReference type="Pfam" id="PF11719">
    <property type="entry name" value="Drc1-Sld2"/>
    <property type="match status" value="1"/>
</dbReference>
<dbReference type="STRING" id="1314771.A0A197JRF8"/>
<feature type="compositionally biased region" description="Polar residues" evidence="13">
    <location>
        <begin position="743"/>
        <end position="753"/>
    </location>
</feature>
<feature type="region of interest" description="Disordered" evidence="13">
    <location>
        <begin position="561"/>
        <end position="605"/>
    </location>
</feature>
<feature type="compositionally biased region" description="Low complexity" evidence="13">
    <location>
        <begin position="25"/>
        <end position="42"/>
    </location>
</feature>
<keyword evidence="6" id="KW-0067">ATP-binding</keyword>
<dbReference type="GO" id="GO:0006260">
    <property type="term" value="P:DNA replication"/>
    <property type="evidence" value="ECO:0007669"/>
    <property type="project" value="InterPro"/>
</dbReference>
<feature type="compositionally biased region" description="Polar residues" evidence="13">
    <location>
        <begin position="424"/>
        <end position="443"/>
    </location>
</feature>
<dbReference type="Proteomes" id="UP000078512">
    <property type="component" value="Unassembled WGS sequence"/>
</dbReference>
<dbReference type="InterPro" id="IPR001650">
    <property type="entry name" value="Helicase_C-like"/>
</dbReference>
<name>A0A197JRF8_9FUNG</name>
<dbReference type="Pfam" id="PF00270">
    <property type="entry name" value="DEAD"/>
    <property type="match status" value="1"/>
</dbReference>
<comment type="catalytic activity">
    <reaction evidence="12">
        <text>ATP + H2O = ADP + phosphate + H(+)</text>
        <dbReference type="Rhea" id="RHEA:13065"/>
        <dbReference type="ChEBI" id="CHEBI:15377"/>
        <dbReference type="ChEBI" id="CHEBI:15378"/>
        <dbReference type="ChEBI" id="CHEBI:30616"/>
        <dbReference type="ChEBI" id="CHEBI:43474"/>
        <dbReference type="ChEBI" id="CHEBI:456216"/>
    </reaction>
</comment>
<feature type="compositionally biased region" description="Polar residues" evidence="13">
    <location>
        <begin position="337"/>
        <end position="347"/>
    </location>
</feature>
<comment type="similarity">
    <text evidence="2">Belongs to the helicase family. RecQ subfamily.</text>
</comment>
<keyword evidence="7" id="KW-0238">DNA-binding</keyword>
<protein>
    <recommendedName>
        <fullName evidence="11">DNA 3'-5' helicase</fullName>
        <ecNumber evidence="11">5.6.2.4</ecNumber>
    </recommendedName>
</protein>
<evidence type="ECO:0000256" key="10">
    <source>
        <dbReference type="ARBA" id="ARBA00034617"/>
    </source>
</evidence>
<dbReference type="InterPro" id="IPR027417">
    <property type="entry name" value="P-loop_NTPase"/>
</dbReference>
<dbReference type="InterPro" id="IPR014001">
    <property type="entry name" value="Helicase_ATP-bd"/>
</dbReference>
<evidence type="ECO:0000259" key="14">
    <source>
        <dbReference type="PROSITE" id="PS51192"/>
    </source>
</evidence>
<feature type="compositionally biased region" description="Polar residues" evidence="13">
    <location>
        <begin position="273"/>
        <end position="305"/>
    </location>
</feature>
<dbReference type="OrthoDB" id="10261556at2759"/>
<evidence type="ECO:0000256" key="5">
    <source>
        <dbReference type="ARBA" id="ARBA00022806"/>
    </source>
</evidence>
<dbReference type="Gene3D" id="3.40.50.300">
    <property type="entry name" value="P-loop containing nucleotide triphosphate hydrolases"/>
    <property type="match status" value="2"/>
</dbReference>
<evidence type="ECO:0000256" key="11">
    <source>
        <dbReference type="ARBA" id="ARBA00034808"/>
    </source>
</evidence>
<dbReference type="NCBIfam" id="TIGR00614">
    <property type="entry name" value="recQ_fam"/>
    <property type="match status" value="1"/>
</dbReference>
<dbReference type="GO" id="GO:0005524">
    <property type="term" value="F:ATP binding"/>
    <property type="evidence" value="ECO:0007669"/>
    <property type="project" value="UniProtKB-KW"/>
</dbReference>
<dbReference type="GO" id="GO:0009378">
    <property type="term" value="F:four-way junction helicase activity"/>
    <property type="evidence" value="ECO:0007669"/>
    <property type="project" value="TreeGrafter"/>
</dbReference>
<gene>
    <name evidence="16" type="ORF">K457DRAFT_20869</name>
</gene>
<evidence type="ECO:0000256" key="7">
    <source>
        <dbReference type="ARBA" id="ARBA00023125"/>
    </source>
</evidence>
<dbReference type="InterPro" id="IPR004589">
    <property type="entry name" value="DNA_helicase_ATP-dep_RecQ"/>
</dbReference>
<dbReference type="SUPFAM" id="SSF52540">
    <property type="entry name" value="P-loop containing nucleoside triphosphate hydrolases"/>
    <property type="match status" value="1"/>
</dbReference>
<feature type="domain" description="Helicase C-terminal" evidence="15">
    <location>
        <begin position="1190"/>
        <end position="1358"/>
    </location>
</feature>
<feature type="compositionally biased region" description="Polar residues" evidence="13">
    <location>
        <begin position="561"/>
        <end position="600"/>
    </location>
</feature>
<feature type="region of interest" description="Disordered" evidence="13">
    <location>
        <begin position="1"/>
        <end position="140"/>
    </location>
</feature>
<evidence type="ECO:0000256" key="4">
    <source>
        <dbReference type="ARBA" id="ARBA00022801"/>
    </source>
</evidence>
<keyword evidence="3" id="KW-0547">Nucleotide-binding</keyword>
<dbReference type="InterPro" id="IPR021110">
    <property type="entry name" value="DNA_rep_checkpnt_protein"/>
</dbReference>
<evidence type="ECO:0000256" key="13">
    <source>
        <dbReference type="SAM" id="MobiDB-lite"/>
    </source>
</evidence>
<evidence type="ECO:0000313" key="17">
    <source>
        <dbReference type="Proteomes" id="UP000078512"/>
    </source>
</evidence>
<dbReference type="PROSITE" id="PS51192">
    <property type="entry name" value="HELICASE_ATP_BIND_1"/>
    <property type="match status" value="1"/>
</dbReference>
<keyword evidence="5" id="KW-0347">Helicase</keyword>
<feature type="region of interest" description="Disordered" evidence="13">
    <location>
        <begin position="187"/>
        <end position="377"/>
    </location>
</feature>
<organism evidence="16 17">
    <name type="scientific">Linnemannia elongata AG-77</name>
    <dbReference type="NCBI Taxonomy" id="1314771"/>
    <lineage>
        <taxon>Eukaryota</taxon>
        <taxon>Fungi</taxon>
        <taxon>Fungi incertae sedis</taxon>
        <taxon>Mucoromycota</taxon>
        <taxon>Mortierellomycotina</taxon>
        <taxon>Mortierellomycetes</taxon>
        <taxon>Mortierellales</taxon>
        <taxon>Mortierellaceae</taxon>
        <taxon>Linnemannia</taxon>
    </lineage>
</organism>
<dbReference type="Pfam" id="PF00271">
    <property type="entry name" value="Helicase_C"/>
    <property type="match status" value="1"/>
</dbReference>
<evidence type="ECO:0000313" key="16">
    <source>
        <dbReference type="EMBL" id="OAQ27867.1"/>
    </source>
</evidence>
<evidence type="ECO:0000256" key="2">
    <source>
        <dbReference type="ARBA" id="ARBA00005446"/>
    </source>
</evidence>
<dbReference type="SMART" id="SM00487">
    <property type="entry name" value="DEXDc"/>
    <property type="match status" value="1"/>
</dbReference>
<dbReference type="GO" id="GO:0005737">
    <property type="term" value="C:cytoplasm"/>
    <property type="evidence" value="ECO:0007669"/>
    <property type="project" value="TreeGrafter"/>
</dbReference>
<evidence type="ECO:0000256" key="8">
    <source>
        <dbReference type="ARBA" id="ARBA00023235"/>
    </source>
</evidence>
<feature type="compositionally biased region" description="Polar residues" evidence="13">
    <location>
        <begin position="79"/>
        <end position="89"/>
    </location>
</feature>
<comment type="subcellular location">
    <subcellularLocation>
        <location evidence="1">Nucleus</location>
    </subcellularLocation>
</comment>
<reference evidence="16 17" key="1">
    <citation type="submission" date="2016-05" db="EMBL/GenBank/DDBJ databases">
        <title>Genome sequencing reveals origins of a unique bacterial endosymbiosis in the earliest lineages of terrestrial Fungi.</title>
        <authorList>
            <consortium name="DOE Joint Genome Institute"/>
            <person name="Uehling J."/>
            <person name="Gryganskyi A."/>
            <person name="Hameed K."/>
            <person name="Tschaplinski T."/>
            <person name="Misztal P."/>
            <person name="Wu S."/>
            <person name="Desiro A."/>
            <person name="Vande Pol N."/>
            <person name="Du Z.-Y."/>
            <person name="Zienkiewicz A."/>
            <person name="Zienkiewicz K."/>
            <person name="Morin E."/>
            <person name="Tisserant E."/>
            <person name="Splivallo R."/>
            <person name="Hainaut M."/>
            <person name="Henrissat B."/>
            <person name="Ohm R."/>
            <person name="Kuo A."/>
            <person name="Yan J."/>
            <person name="Lipzen A."/>
            <person name="Nolan M."/>
            <person name="Labutti K."/>
            <person name="Barry K."/>
            <person name="Goldstein A."/>
            <person name="Labbe J."/>
            <person name="Schadt C."/>
            <person name="Tuskan G."/>
            <person name="Grigoriev I."/>
            <person name="Martin F."/>
            <person name="Vilgalys R."/>
            <person name="Bonito G."/>
        </authorList>
    </citation>
    <scope>NUCLEOTIDE SEQUENCE [LARGE SCALE GENOMIC DNA]</scope>
    <source>
        <strain evidence="16 17">AG-77</strain>
    </source>
</reference>
<dbReference type="FunFam" id="3.40.50.300:FF:000772">
    <property type="entry name" value="ATP-dependent DNA helicase Q4"/>
    <property type="match status" value="1"/>
</dbReference>